<reference evidence="2" key="1">
    <citation type="submission" date="2014-09" db="EMBL/GenBank/DDBJ databases">
        <authorList>
            <person name="Sharma Rahul"/>
            <person name="Thines Marco"/>
        </authorList>
    </citation>
    <scope>NUCLEOTIDE SEQUENCE [LARGE SCALE GENOMIC DNA]</scope>
</reference>
<dbReference type="Proteomes" id="UP000054928">
    <property type="component" value="Unassembled WGS sequence"/>
</dbReference>
<evidence type="ECO:0000313" key="2">
    <source>
        <dbReference type="Proteomes" id="UP000054928"/>
    </source>
</evidence>
<dbReference type="STRING" id="4781.A0A0P1AS32"/>
<accession>A0A0P1AS32</accession>
<dbReference type="RefSeq" id="XP_024581021.1">
    <property type="nucleotide sequence ID" value="XM_024730777.1"/>
</dbReference>
<dbReference type="OrthoDB" id="111297at2759"/>
<dbReference type="EMBL" id="CCYD01001211">
    <property type="protein sequence ID" value="CEG44652.1"/>
    <property type="molecule type" value="Genomic_DNA"/>
</dbReference>
<keyword evidence="2" id="KW-1185">Reference proteome</keyword>
<name>A0A0P1AS32_PLAHL</name>
<protein>
    <submittedName>
        <fullName evidence="1">Uncharacterized protein</fullName>
    </submittedName>
</protein>
<sequence length="1225" mass="136997">MTCFHIVINIVTAPIVMHTMKCSMECAHNTINAQIIVSQLAACEADDVVIGCLEKALQIKETYSLIDVGCRLLQVVFTLSTTTSDNTKKRWISVAISILQKNFSQPIKHEFLFGATLTILSRNKETVEVTNGHYTKLTKLILGFLNNSIQHVRSCTLLQTECAGAIQVLKQLLEAFVSLPDTLVSSCLGVLGKLISVFVLSPSTTAHDHLQVIYETIASFASRDYLGRLVNRLGKCIRDEEGLEGAPMIDMVDEFEALAALLYFNLVDKRIYGNHPLVTYLAALVENYNTYTQVLGDHAQFFLELGCLGTKLLSKDRRKEVINDALCQFAENAHWHSMRWIVALADKPLSGATLIVEYVLLRIVSGYTILKAALLAEHLDALSYLLRWNSFRELVLASSHVFELQSVLWQLVHVNDAWSDMTYDGYDVAVSLLNTFSSLLSFQPSIIFSGQNEKFEIELLVRFCLKSLDEILSDSLLDVIQITSIENVYLSTSIILQHCIQRGAEHARCIVHHRVTRHAFQDCERPGCERWCLVVLKTVIESHNLICAKKLLHLSLKQANIMMSLAEILTNTDVLSQTFFLDCLALVDDSTKWQSDCVILFNMLHQHTSNLVSGHASILNSRQVNYHISSAIALLSFKYVQLCLKTLRNELESCVQAITQSVLSFNHLFMLTPAFTTKEYSTIVSIHLKIVYLAALSTTGKDRDISIDSTDTLGLVLGPMCISNEALAVYFDLAVITYLFSSVQAATWLFIEAMAPVLSRIIERLASGSIRSKCLERSLLSYFTSLRAVLGTKWESREVNQVLRLLRICLFDRWSLNHLLKAVLSLPKGLCCLFDLARVAPNHDANVIYFLSQHLRAFRCETQRIGELELSTLLSIVKCYCAGNAGDTFQQKVEKTSGSEVLRRALKTLKHVARQENYASLCSELGTISIMYDVICVPSQNQDATILALEICCCLARFGHDVTHESFTIALQRLLVRIEISDTNIRSHMAFLILEIVLFAEKSALSLSLIQQCQTQVVPILSQSSGKTAMYTKELYIASQKLVSPTRKPGPQNCDLLKTENKSSALRQYLDRGKVRQQIISNCQSLIQSSDQMEKNTLPDCLSTFGKSGVKTLEYVPLCKAIKQLSFILDDFNMVINCDYVSALVPALSTILTLHKVTNATMCTIMQILDKIAFAKPSILLLNNQLDIPALFSSCSLHHRSSLLFAVNLCRFCNSIASATLEVEL</sequence>
<dbReference type="GeneID" id="36396053"/>
<organism evidence="1 2">
    <name type="scientific">Plasmopara halstedii</name>
    <name type="common">Downy mildew of sunflower</name>
    <dbReference type="NCBI Taxonomy" id="4781"/>
    <lineage>
        <taxon>Eukaryota</taxon>
        <taxon>Sar</taxon>
        <taxon>Stramenopiles</taxon>
        <taxon>Oomycota</taxon>
        <taxon>Peronosporomycetes</taxon>
        <taxon>Peronosporales</taxon>
        <taxon>Peronosporaceae</taxon>
        <taxon>Plasmopara</taxon>
    </lineage>
</organism>
<evidence type="ECO:0000313" key="1">
    <source>
        <dbReference type="EMBL" id="CEG44652.1"/>
    </source>
</evidence>
<proteinExistence type="predicted"/>
<dbReference type="AlphaFoldDB" id="A0A0P1AS32"/>